<reference evidence="3 4" key="1">
    <citation type="journal article" date="2011" name="Front. Microbiol.">
        <title>Genomic signatures of strain selection and enhancement in Bacillus atrophaeus var. globigii, a historical biowarfare simulant.</title>
        <authorList>
            <person name="Gibbons H.S."/>
            <person name="Broomall S.M."/>
            <person name="McNew L.A."/>
            <person name="Daligault H."/>
            <person name="Chapman C."/>
            <person name="Bruce D."/>
            <person name="Karavis M."/>
            <person name="Krepps M."/>
            <person name="McGregor P.A."/>
            <person name="Hong C."/>
            <person name="Park K.H."/>
            <person name="Akmal A."/>
            <person name="Feldman A."/>
            <person name="Lin J.S."/>
            <person name="Chang W.E."/>
            <person name="Higgs B.W."/>
            <person name="Demirev P."/>
            <person name="Lindquist J."/>
            <person name="Liem A."/>
            <person name="Fochler E."/>
            <person name="Read T.D."/>
            <person name="Tapia R."/>
            <person name="Johnson S."/>
            <person name="Bishop-Lilly K.A."/>
            <person name="Detter C."/>
            <person name="Han C."/>
            <person name="Sozhamannan S."/>
            <person name="Rosenzweig C.N."/>
            <person name="Skowronski E.W."/>
        </authorList>
    </citation>
    <scope>NUCLEOTIDE SEQUENCE [LARGE SCALE GENOMIC DNA]</scope>
    <source>
        <strain evidence="3 4">CL-SP19</strain>
    </source>
</reference>
<evidence type="ECO:0000259" key="2">
    <source>
        <dbReference type="PROSITE" id="PS51352"/>
    </source>
</evidence>
<dbReference type="OrthoDB" id="7629852at2"/>
<gene>
    <name evidence="3" type="ORF">CWI81_03340</name>
</gene>
<dbReference type="RefSeq" id="WP_126783797.1">
    <property type="nucleotide sequence ID" value="NZ_PIQF01000001.1"/>
</dbReference>
<keyword evidence="1" id="KW-0732">Signal</keyword>
<evidence type="ECO:0000256" key="1">
    <source>
        <dbReference type="SAM" id="SignalP"/>
    </source>
</evidence>
<dbReference type="EMBL" id="PIQF01000001">
    <property type="protein sequence ID" value="RUO77525.1"/>
    <property type="molecule type" value="Genomic_DNA"/>
</dbReference>
<keyword evidence="4" id="KW-1185">Reference proteome</keyword>
<evidence type="ECO:0000313" key="3">
    <source>
        <dbReference type="EMBL" id="RUO77525.1"/>
    </source>
</evidence>
<accession>A0A432ZHM1</accession>
<dbReference type="Gene3D" id="3.40.30.10">
    <property type="entry name" value="Glutaredoxin"/>
    <property type="match status" value="1"/>
</dbReference>
<sequence>MKYLYLIIISVLTLPVAAQEWQFSGQAPTLEEARQWQQQAADNDKDLMLVLGATWCHDSTALLEQFNQTQFREKLKQQYQVQIVDISYFERGYNLVQAYGEPIYYGTPTVMIIDGDSGNIKNFASWQHWTNASRHSAEEFEAYFIGKNFLTMTDEKLSEEHRQKLLAFKQQQAKRIRAGYMWVAPHLKAYKKSAAKQPPQSFIEKWMAVAKFRNQVHADIVAAYKKALAAPSKALELPSYDKKSWES</sequence>
<evidence type="ECO:0000313" key="4">
    <source>
        <dbReference type="Proteomes" id="UP000287908"/>
    </source>
</evidence>
<dbReference type="InterPro" id="IPR036249">
    <property type="entry name" value="Thioredoxin-like_sf"/>
</dbReference>
<dbReference type="InterPro" id="IPR013766">
    <property type="entry name" value="Thioredoxin_domain"/>
</dbReference>
<dbReference type="SUPFAM" id="SSF52833">
    <property type="entry name" value="Thioredoxin-like"/>
    <property type="match status" value="1"/>
</dbReference>
<feature type="signal peptide" evidence="1">
    <location>
        <begin position="1"/>
        <end position="18"/>
    </location>
</feature>
<dbReference type="Proteomes" id="UP000287908">
    <property type="component" value="Unassembled WGS sequence"/>
</dbReference>
<protein>
    <recommendedName>
        <fullName evidence="2">Thioredoxin domain-containing protein</fullName>
    </recommendedName>
</protein>
<dbReference type="PROSITE" id="PS51352">
    <property type="entry name" value="THIOREDOXIN_2"/>
    <property type="match status" value="1"/>
</dbReference>
<proteinExistence type="predicted"/>
<name>A0A432ZHM1_9GAMM</name>
<dbReference type="AlphaFoldDB" id="A0A432ZHM1"/>
<organism evidence="3 4">
    <name type="scientific">Idiomarina seosinensis</name>
    <dbReference type="NCBI Taxonomy" id="281739"/>
    <lineage>
        <taxon>Bacteria</taxon>
        <taxon>Pseudomonadati</taxon>
        <taxon>Pseudomonadota</taxon>
        <taxon>Gammaproteobacteria</taxon>
        <taxon>Alteromonadales</taxon>
        <taxon>Idiomarinaceae</taxon>
        <taxon>Idiomarina</taxon>
    </lineage>
</organism>
<comment type="caution">
    <text evidence="3">The sequence shown here is derived from an EMBL/GenBank/DDBJ whole genome shotgun (WGS) entry which is preliminary data.</text>
</comment>
<feature type="chain" id="PRO_5019274209" description="Thioredoxin domain-containing protein" evidence="1">
    <location>
        <begin position="19"/>
        <end position="247"/>
    </location>
</feature>
<feature type="domain" description="Thioredoxin" evidence="2">
    <location>
        <begin position="8"/>
        <end position="150"/>
    </location>
</feature>